<gene>
    <name evidence="1" type="ORF">Tco_0726550</name>
</gene>
<comment type="caution">
    <text evidence="1">The sequence shown here is derived from an EMBL/GenBank/DDBJ whole genome shotgun (WGS) entry which is preliminary data.</text>
</comment>
<accession>A0ABQ4YFV3</accession>
<name>A0ABQ4YFV3_9ASTR</name>
<evidence type="ECO:0000313" key="2">
    <source>
        <dbReference type="Proteomes" id="UP001151760"/>
    </source>
</evidence>
<reference evidence="1" key="1">
    <citation type="journal article" date="2022" name="Int. J. Mol. Sci.">
        <title>Draft Genome of Tanacetum Coccineum: Genomic Comparison of Closely Related Tanacetum-Family Plants.</title>
        <authorList>
            <person name="Yamashiro T."/>
            <person name="Shiraishi A."/>
            <person name="Nakayama K."/>
            <person name="Satake H."/>
        </authorList>
    </citation>
    <scope>NUCLEOTIDE SEQUENCE</scope>
</reference>
<keyword evidence="2" id="KW-1185">Reference proteome</keyword>
<proteinExistence type="predicted"/>
<dbReference type="EMBL" id="BQNB010010392">
    <property type="protein sequence ID" value="GJS76669.1"/>
    <property type="molecule type" value="Genomic_DNA"/>
</dbReference>
<organism evidence="1 2">
    <name type="scientific">Tanacetum coccineum</name>
    <dbReference type="NCBI Taxonomy" id="301880"/>
    <lineage>
        <taxon>Eukaryota</taxon>
        <taxon>Viridiplantae</taxon>
        <taxon>Streptophyta</taxon>
        <taxon>Embryophyta</taxon>
        <taxon>Tracheophyta</taxon>
        <taxon>Spermatophyta</taxon>
        <taxon>Magnoliopsida</taxon>
        <taxon>eudicotyledons</taxon>
        <taxon>Gunneridae</taxon>
        <taxon>Pentapetalae</taxon>
        <taxon>asterids</taxon>
        <taxon>campanulids</taxon>
        <taxon>Asterales</taxon>
        <taxon>Asteraceae</taxon>
        <taxon>Asteroideae</taxon>
        <taxon>Anthemideae</taxon>
        <taxon>Anthemidinae</taxon>
        <taxon>Tanacetum</taxon>
    </lineage>
</organism>
<sequence>MSSDLLKSVGTSVLSFGGSILKEIAEVAKKEAVKATKEIADLLKSVETAVLSFRGSILKEVAEEDLLKAVGTVALSFGGTILKEIAKEAKKEVVKATKEAAVAIIKKICWHEQQQQQL</sequence>
<dbReference type="Proteomes" id="UP001151760">
    <property type="component" value="Unassembled WGS sequence"/>
</dbReference>
<protein>
    <submittedName>
        <fullName evidence="1">Uncharacterized protein</fullName>
    </submittedName>
</protein>
<reference evidence="1" key="2">
    <citation type="submission" date="2022-01" db="EMBL/GenBank/DDBJ databases">
        <authorList>
            <person name="Yamashiro T."/>
            <person name="Shiraishi A."/>
            <person name="Satake H."/>
            <person name="Nakayama K."/>
        </authorList>
    </citation>
    <scope>NUCLEOTIDE SEQUENCE</scope>
</reference>
<evidence type="ECO:0000313" key="1">
    <source>
        <dbReference type="EMBL" id="GJS76669.1"/>
    </source>
</evidence>